<dbReference type="PANTHER" id="PTHR30368">
    <property type="entry name" value="SULFATE-BINDING PROTEIN"/>
    <property type="match status" value="1"/>
</dbReference>
<dbReference type="OrthoDB" id="9802127at2"/>
<dbReference type="SUPFAM" id="SSF53850">
    <property type="entry name" value="Periplasmic binding protein-like II"/>
    <property type="match status" value="1"/>
</dbReference>
<evidence type="ECO:0000313" key="8">
    <source>
        <dbReference type="Proteomes" id="UP000309033"/>
    </source>
</evidence>
<evidence type="ECO:0000256" key="1">
    <source>
        <dbReference type="ARBA" id="ARBA00004418"/>
    </source>
</evidence>
<dbReference type="NCBIfam" id="TIGR00971">
    <property type="entry name" value="3a0106s03"/>
    <property type="match status" value="1"/>
</dbReference>
<sequence>MKVRRLGAIAAAVVATSTLVTACGGGDNAGGGDGGGKVQLALVAYSTPQAAFKDIIAAFQKTPEGKNITFTQSFGASGDQSRAVANGLKADIVEFSLETDITRLVKAGIVAADWNSGPTAGPSKGILTRSVVVIGTRKGNPKGLKTWDDLIKPGVEVITPNPFTSGGARWNLLAGYGAKSDKGADQAAGLTYLDSLLKNVPVQDDSGRKSLQTFTGGKGDAILTYENEAIFARQNGQELDYTVPDATILIENPVAVTKNSAHPAEAAAFLKYLYSVEAQTIFAKNGYRPVADGVTGFDWPAPPQLFTIQDLGGWDKITTEFFDSKTGKVADIERKLGVATEK</sequence>
<protein>
    <submittedName>
        <fullName evidence="7">Sulfate ABC transporter substrate-binding protein</fullName>
    </submittedName>
</protein>
<organism evidence="7 8">
    <name type="scientific">Microbispora triticiradicis</name>
    <dbReference type="NCBI Taxonomy" id="2200763"/>
    <lineage>
        <taxon>Bacteria</taxon>
        <taxon>Bacillati</taxon>
        <taxon>Actinomycetota</taxon>
        <taxon>Actinomycetes</taxon>
        <taxon>Streptosporangiales</taxon>
        <taxon>Streptosporangiaceae</taxon>
        <taxon>Microbispora</taxon>
    </lineage>
</organism>
<evidence type="ECO:0000256" key="3">
    <source>
        <dbReference type="ARBA" id="ARBA00022448"/>
    </source>
</evidence>
<proteinExistence type="inferred from homology"/>
<evidence type="ECO:0000313" key="7">
    <source>
        <dbReference type="EMBL" id="TLP66773.1"/>
    </source>
</evidence>
<dbReference type="Gene3D" id="3.40.190.10">
    <property type="entry name" value="Periplasmic binding protein-like II"/>
    <property type="match status" value="2"/>
</dbReference>
<name>A0A5R8ZLR1_9ACTN</name>
<evidence type="ECO:0000256" key="5">
    <source>
        <dbReference type="ARBA" id="ARBA00022764"/>
    </source>
</evidence>
<dbReference type="AlphaFoldDB" id="A0A5R8ZLR1"/>
<comment type="subcellular location">
    <subcellularLocation>
        <location evidence="1">Periplasm</location>
    </subcellularLocation>
</comment>
<dbReference type="Proteomes" id="UP000309033">
    <property type="component" value="Unassembled WGS sequence"/>
</dbReference>
<keyword evidence="8" id="KW-1185">Reference proteome</keyword>
<dbReference type="Pfam" id="PF13531">
    <property type="entry name" value="SBP_bac_11"/>
    <property type="match status" value="1"/>
</dbReference>
<keyword evidence="4 6" id="KW-0732">Signal</keyword>
<gene>
    <name evidence="7" type="ORF">FED44_04830</name>
</gene>
<dbReference type="InterPro" id="IPR005669">
    <property type="entry name" value="Thiosulph/SO4-bd"/>
</dbReference>
<dbReference type="GO" id="GO:0042597">
    <property type="term" value="C:periplasmic space"/>
    <property type="evidence" value="ECO:0007669"/>
    <property type="project" value="UniProtKB-SubCell"/>
</dbReference>
<feature type="signal peptide" evidence="6">
    <location>
        <begin position="1"/>
        <end position="22"/>
    </location>
</feature>
<keyword evidence="5" id="KW-0574">Periplasm</keyword>
<evidence type="ECO:0000256" key="2">
    <source>
        <dbReference type="ARBA" id="ARBA00006099"/>
    </source>
</evidence>
<evidence type="ECO:0000256" key="4">
    <source>
        <dbReference type="ARBA" id="ARBA00022729"/>
    </source>
</evidence>
<dbReference type="EMBL" id="VANP01000001">
    <property type="protein sequence ID" value="TLP66773.1"/>
    <property type="molecule type" value="Genomic_DNA"/>
</dbReference>
<dbReference type="PANTHER" id="PTHR30368:SF2">
    <property type="entry name" value="SULFATE-BINDING PROTEIN"/>
    <property type="match status" value="1"/>
</dbReference>
<keyword evidence="3" id="KW-0813">Transport</keyword>
<comment type="caution">
    <text evidence="7">The sequence shown here is derived from an EMBL/GenBank/DDBJ whole genome shotgun (WGS) entry which is preliminary data.</text>
</comment>
<comment type="similarity">
    <text evidence="2">Belongs to the prokaryotic sulfate-binding protein family.</text>
</comment>
<feature type="chain" id="PRO_5024423976" evidence="6">
    <location>
        <begin position="23"/>
        <end position="342"/>
    </location>
</feature>
<reference evidence="7" key="1">
    <citation type="submission" date="2019-05" db="EMBL/GenBank/DDBJ databases">
        <title>Isolation, diversity and antifungal activity of Actinobacteria from wheat.</title>
        <authorList>
            <person name="Yu B."/>
        </authorList>
    </citation>
    <scope>NUCLEOTIDE SEQUENCE [LARGE SCALE GENOMIC DNA]</scope>
    <source>
        <strain evidence="7">NEAU-HEGS1-5</strain>
    </source>
</reference>
<dbReference type="GO" id="GO:1902358">
    <property type="term" value="P:sulfate transmembrane transport"/>
    <property type="evidence" value="ECO:0007669"/>
    <property type="project" value="InterPro"/>
</dbReference>
<evidence type="ECO:0000256" key="6">
    <source>
        <dbReference type="SAM" id="SignalP"/>
    </source>
</evidence>
<dbReference type="GO" id="GO:0140104">
    <property type="term" value="F:molecular carrier activity"/>
    <property type="evidence" value="ECO:0007669"/>
    <property type="project" value="InterPro"/>
</dbReference>
<dbReference type="PROSITE" id="PS51257">
    <property type="entry name" value="PROKAR_LIPOPROTEIN"/>
    <property type="match status" value="1"/>
</dbReference>
<accession>A0A5R8ZLR1</accession>